<reference evidence="1" key="1">
    <citation type="submission" date="2023-07" db="EMBL/GenBank/DDBJ databases">
        <authorList>
            <consortium name="GenomeTrakr network: Whole genome sequencing for foodborne pathogen traceback"/>
        </authorList>
    </citation>
    <scope>NUCLEOTIDE SEQUENCE</scope>
    <source>
        <strain evidence="1">RM7211</strain>
    </source>
</reference>
<dbReference type="Proteomes" id="UP001183362">
    <property type="component" value="Unassembled WGS sequence"/>
</dbReference>
<sequence>MLIYPAADLRLQGRRAQPWDKTTTHKYRPGQYYDFRKHPELIETHLEDFVEYSDRQAIQTFFSFVKWINSNSSAFESTDCMFSGTPKVDEYAPVFGCTHASSGRFEFLFRDTKINQNERAVGWVLNKLSLYLQKERPDFCKGTFGIVPLMTEYTDSGGNEFTGYRICVYFDAYGNGTEDTWTSLNIMFDGLMKATKRMSNETITGEMRPL</sequence>
<protein>
    <submittedName>
        <fullName evidence="1">Uncharacterized protein</fullName>
    </submittedName>
</protein>
<proteinExistence type="predicted"/>
<gene>
    <name evidence="1" type="ORF">QY721_004728</name>
</gene>
<organism evidence="1 2">
    <name type="scientific">Escherichia coli O33</name>
    <dbReference type="NCBI Taxonomy" id="1010802"/>
    <lineage>
        <taxon>Bacteria</taxon>
        <taxon>Pseudomonadati</taxon>
        <taxon>Pseudomonadota</taxon>
        <taxon>Gammaproteobacteria</taxon>
        <taxon>Enterobacterales</taxon>
        <taxon>Enterobacteriaceae</taxon>
        <taxon>Escherichia</taxon>
    </lineage>
</organism>
<evidence type="ECO:0000313" key="2">
    <source>
        <dbReference type="Proteomes" id="UP001183362"/>
    </source>
</evidence>
<accession>A0AAD2VC53</accession>
<evidence type="ECO:0000313" key="1">
    <source>
        <dbReference type="EMBL" id="ELO0484820.1"/>
    </source>
</evidence>
<dbReference type="EMBL" id="ABNTJI010000040">
    <property type="protein sequence ID" value="ELO0484820.1"/>
    <property type="molecule type" value="Genomic_DNA"/>
</dbReference>
<name>A0AAD2VC53_ECOLX</name>
<comment type="caution">
    <text evidence="1">The sequence shown here is derived from an EMBL/GenBank/DDBJ whole genome shotgun (WGS) entry which is preliminary data.</text>
</comment>
<dbReference type="AlphaFoldDB" id="A0AAD2VC53"/>